<protein>
    <submittedName>
        <fullName evidence="1">Uncharacterized protein</fullName>
    </submittedName>
</protein>
<dbReference type="GeneID" id="18817904"/>
<sequence length="75" mass="8399">MTCVNQEICNILSEAEAGRLLIVVKSAQPGYHLTVHHEMQVRSYLIIAQSNGMMVVFTGTTLAYDSVRFIWLLSV</sequence>
<evidence type="ECO:0000313" key="1">
    <source>
        <dbReference type="EMBL" id="EGO28742.1"/>
    </source>
</evidence>
<dbReference type="RefSeq" id="XP_007314941.1">
    <property type="nucleotide sequence ID" value="XM_007314879.1"/>
</dbReference>
<dbReference type="Proteomes" id="UP000008064">
    <property type="component" value="Unassembled WGS sequence"/>
</dbReference>
<dbReference type="EMBL" id="GL945430">
    <property type="protein sequence ID" value="EGO28742.1"/>
    <property type="molecule type" value="Genomic_DNA"/>
</dbReference>
<accession>F8NK58</accession>
<dbReference type="HOGENOM" id="CLU_2672641_0_0_1"/>
<name>F8NK58_SERL9</name>
<dbReference type="AlphaFoldDB" id="F8NK58"/>
<dbReference type="KEGG" id="sla:SERLADRAFT_459497"/>
<organism>
    <name type="scientific">Serpula lacrymans var. lacrymans (strain S7.9)</name>
    <name type="common">Dry rot fungus</name>
    <dbReference type="NCBI Taxonomy" id="578457"/>
    <lineage>
        <taxon>Eukaryota</taxon>
        <taxon>Fungi</taxon>
        <taxon>Dikarya</taxon>
        <taxon>Basidiomycota</taxon>
        <taxon>Agaricomycotina</taxon>
        <taxon>Agaricomycetes</taxon>
        <taxon>Agaricomycetidae</taxon>
        <taxon>Boletales</taxon>
        <taxon>Coniophorineae</taxon>
        <taxon>Serpulaceae</taxon>
        <taxon>Serpula</taxon>
    </lineage>
</organism>
<gene>
    <name evidence="1" type="ORF">SERLADRAFT_459497</name>
</gene>
<proteinExistence type="predicted"/>
<reference evidence="1" key="1">
    <citation type="submission" date="2011-04" db="EMBL/GenBank/DDBJ databases">
        <title>Evolution of plant cell wall degrading machinery underlies the functional diversity of forest fungi.</title>
        <authorList>
            <consortium name="US DOE Joint Genome Institute (JGI-PGF)"/>
            <person name="Eastwood D.C."/>
            <person name="Floudas D."/>
            <person name="Binder M."/>
            <person name="Majcherczyk A."/>
            <person name="Schneider P."/>
            <person name="Aerts A."/>
            <person name="Asiegbu F.O."/>
            <person name="Baker S.E."/>
            <person name="Barry K."/>
            <person name="Bendiksby M."/>
            <person name="Blumentritt M."/>
            <person name="Coutinho P.M."/>
            <person name="Cullen D."/>
            <person name="Cullen D."/>
            <person name="Gathman A."/>
            <person name="Goodell B."/>
            <person name="Henrissat B."/>
            <person name="Ihrmark K."/>
            <person name="Kauserud H."/>
            <person name="Kohler A."/>
            <person name="LaButti K."/>
            <person name="Lapidus A."/>
            <person name="Lavin J.L."/>
            <person name="Lee Y.-H."/>
            <person name="Lindquist E."/>
            <person name="Lilly W."/>
            <person name="Lucas S."/>
            <person name="Morin E."/>
            <person name="Murat C."/>
            <person name="Oguiza J.A."/>
            <person name="Park J."/>
            <person name="Pisabarro A.G."/>
            <person name="Riley R."/>
            <person name="Rosling A."/>
            <person name="Salamov A."/>
            <person name="Schmidt O."/>
            <person name="Schmutz J."/>
            <person name="Skrede I."/>
            <person name="Stenlid J."/>
            <person name="Wiebenga A."/>
            <person name="Xie X."/>
            <person name="Kues U."/>
            <person name="Hibbett D.S."/>
            <person name="Hoffmeister D."/>
            <person name="Hogberg N."/>
            <person name="Martin F."/>
            <person name="Grigoriev I.V."/>
            <person name="Watkinson S.C."/>
        </authorList>
    </citation>
    <scope>NUCLEOTIDE SEQUENCE</scope>
    <source>
        <strain evidence="1">S7.9</strain>
    </source>
</reference>